<reference evidence="2 3" key="1">
    <citation type="submission" date="2020-08" db="EMBL/GenBank/DDBJ databases">
        <title>Genomic Encyclopedia of Type Strains, Phase III (KMG-III): the genomes of soil and plant-associated and newly described type strains.</title>
        <authorList>
            <person name="Whitman W."/>
        </authorList>
    </citation>
    <scope>NUCLEOTIDE SEQUENCE [LARGE SCALE GENOMIC DNA]</scope>
    <source>
        <strain evidence="2 3">CECT 4462</strain>
    </source>
</reference>
<dbReference type="EMBL" id="JACHXI010000021">
    <property type="protein sequence ID" value="MBB3104928.1"/>
    <property type="molecule type" value="Genomic_DNA"/>
</dbReference>
<sequence length="202" mass="21914">MSRFFNLSAALLVPSLLLSLSGCTNLEESNPPRTATEELLISTAAERAARKLKLKLPSGGKVFVDTTNFEGTDSKYTIAAIRSHLLSRGVRLADDKGSADTIVELRADALSTDRINFVVGIPSFNLPMPLSSSPISIPQLALYGEHGQKGVASFAATSYNAKTGAYIDAQQPQFGYSHNNKTTLLFFFSWINNDTIPKNQQD</sequence>
<evidence type="ECO:0000256" key="1">
    <source>
        <dbReference type="SAM" id="SignalP"/>
    </source>
</evidence>
<dbReference type="InterPro" id="IPR046596">
    <property type="entry name" value="DUF6655"/>
</dbReference>
<proteinExistence type="predicted"/>
<dbReference type="PROSITE" id="PS51257">
    <property type="entry name" value="PROKAR_LIPOPROTEIN"/>
    <property type="match status" value="1"/>
</dbReference>
<gene>
    <name evidence="2" type="ORF">FHR87_003356</name>
</gene>
<dbReference type="Pfam" id="PF20360">
    <property type="entry name" value="DUF6655"/>
    <property type="match status" value="1"/>
</dbReference>
<dbReference type="RefSeq" id="WP_183167781.1">
    <property type="nucleotide sequence ID" value="NZ_JACHXI010000021.1"/>
</dbReference>
<evidence type="ECO:0000313" key="3">
    <source>
        <dbReference type="Proteomes" id="UP000549250"/>
    </source>
</evidence>
<name>A0A839T755_AZOMA</name>
<evidence type="ECO:0008006" key="4">
    <source>
        <dbReference type="Google" id="ProtNLM"/>
    </source>
</evidence>
<keyword evidence="3" id="KW-1185">Reference proteome</keyword>
<accession>A0A839T755</accession>
<protein>
    <recommendedName>
        <fullName evidence="4">Lipoprotein</fullName>
    </recommendedName>
</protein>
<evidence type="ECO:0000313" key="2">
    <source>
        <dbReference type="EMBL" id="MBB3104928.1"/>
    </source>
</evidence>
<comment type="caution">
    <text evidence="2">The sequence shown here is derived from an EMBL/GenBank/DDBJ whole genome shotgun (WGS) entry which is preliminary data.</text>
</comment>
<feature type="chain" id="PRO_5032733413" description="Lipoprotein" evidence="1">
    <location>
        <begin position="27"/>
        <end position="202"/>
    </location>
</feature>
<feature type="signal peptide" evidence="1">
    <location>
        <begin position="1"/>
        <end position="26"/>
    </location>
</feature>
<dbReference type="AlphaFoldDB" id="A0A839T755"/>
<keyword evidence="1" id="KW-0732">Signal</keyword>
<dbReference type="Proteomes" id="UP000549250">
    <property type="component" value="Unassembled WGS sequence"/>
</dbReference>
<organism evidence="2 3">
    <name type="scientific">Azomonas macrocytogenes</name>
    <name type="common">Azotobacter macrocytogenes</name>
    <dbReference type="NCBI Taxonomy" id="69962"/>
    <lineage>
        <taxon>Bacteria</taxon>
        <taxon>Pseudomonadati</taxon>
        <taxon>Pseudomonadota</taxon>
        <taxon>Gammaproteobacteria</taxon>
        <taxon>Pseudomonadales</taxon>
        <taxon>Pseudomonadaceae</taxon>
        <taxon>Azomonas</taxon>
    </lineage>
</organism>